<accession>A0A4P9WZQ8</accession>
<sequence length="75" mass="8554">MSKLKLSNMPSGVYPLAAVMGAFICGVTWYGFRLARGPDVVWSRKTNPYPWLSIQPNMTTKIYDPHGDFEKSWSR</sequence>
<gene>
    <name evidence="2" type="ORF">CXG81DRAFT_28130</name>
</gene>
<evidence type="ECO:0000313" key="2">
    <source>
        <dbReference type="EMBL" id="RKO99079.1"/>
    </source>
</evidence>
<reference evidence="3" key="1">
    <citation type="journal article" date="2018" name="Nat. Microbiol.">
        <title>Leveraging single-cell genomics to expand the fungal tree of life.</title>
        <authorList>
            <person name="Ahrendt S.R."/>
            <person name="Quandt C.A."/>
            <person name="Ciobanu D."/>
            <person name="Clum A."/>
            <person name="Salamov A."/>
            <person name="Andreopoulos B."/>
            <person name="Cheng J.F."/>
            <person name="Woyke T."/>
            <person name="Pelin A."/>
            <person name="Henrissat B."/>
            <person name="Reynolds N.K."/>
            <person name="Benny G.L."/>
            <person name="Smith M.E."/>
            <person name="James T.Y."/>
            <person name="Grigoriev I.V."/>
        </authorList>
    </citation>
    <scope>NUCLEOTIDE SEQUENCE [LARGE SCALE GENOMIC DNA]</scope>
    <source>
        <strain evidence="3">ATCC 52028</strain>
    </source>
</reference>
<keyword evidence="1" id="KW-0472">Membrane</keyword>
<dbReference type="Proteomes" id="UP000274922">
    <property type="component" value="Unassembled WGS sequence"/>
</dbReference>
<dbReference type="Pfam" id="PF06522">
    <property type="entry name" value="B12D"/>
    <property type="match status" value="1"/>
</dbReference>
<dbReference type="OrthoDB" id="5511684at2759"/>
<dbReference type="AlphaFoldDB" id="A0A4P9WZQ8"/>
<keyword evidence="3" id="KW-1185">Reference proteome</keyword>
<dbReference type="PANTHER" id="PTHR14256">
    <property type="entry name" value="NADH-UBIQUINONE OXIDOREDUCTASE MLRQ SUBUNIT"/>
    <property type="match status" value="1"/>
</dbReference>
<dbReference type="EMBL" id="ML014322">
    <property type="protein sequence ID" value="RKO99079.1"/>
    <property type="molecule type" value="Genomic_DNA"/>
</dbReference>
<keyword evidence="1" id="KW-1133">Transmembrane helix</keyword>
<dbReference type="STRING" id="1555241.A0A4P9WZQ8"/>
<dbReference type="InterPro" id="IPR010530">
    <property type="entry name" value="B12D"/>
</dbReference>
<keyword evidence="1" id="KW-0812">Transmembrane</keyword>
<organism evidence="2 3">
    <name type="scientific">Caulochytrium protostelioides</name>
    <dbReference type="NCBI Taxonomy" id="1555241"/>
    <lineage>
        <taxon>Eukaryota</taxon>
        <taxon>Fungi</taxon>
        <taxon>Fungi incertae sedis</taxon>
        <taxon>Chytridiomycota</taxon>
        <taxon>Chytridiomycota incertae sedis</taxon>
        <taxon>Chytridiomycetes</taxon>
        <taxon>Caulochytriales</taxon>
        <taxon>Caulochytriaceae</taxon>
        <taxon>Caulochytrium</taxon>
    </lineage>
</organism>
<proteinExistence type="predicted"/>
<feature type="transmembrane region" description="Helical" evidence="1">
    <location>
        <begin position="12"/>
        <end position="32"/>
    </location>
</feature>
<name>A0A4P9WZQ8_9FUNG</name>
<evidence type="ECO:0000313" key="3">
    <source>
        <dbReference type="Proteomes" id="UP000274922"/>
    </source>
</evidence>
<evidence type="ECO:0000256" key="1">
    <source>
        <dbReference type="SAM" id="Phobius"/>
    </source>
</evidence>
<dbReference type="PANTHER" id="PTHR14256:SF1">
    <property type="entry name" value="GEO09626P1"/>
    <property type="match status" value="1"/>
</dbReference>
<protein>
    <submittedName>
        <fullName evidence="2">Uncharacterized protein</fullName>
    </submittedName>
</protein>